<feature type="domain" description="Pyridoxamine 5'-phosphate oxidase N-terminal" evidence="1">
    <location>
        <begin position="44"/>
        <end position="165"/>
    </location>
</feature>
<evidence type="ECO:0000313" key="3">
    <source>
        <dbReference type="Proteomes" id="UP001606305"/>
    </source>
</evidence>
<dbReference type="SUPFAM" id="SSF50475">
    <property type="entry name" value="FMN-binding split barrel"/>
    <property type="match status" value="1"/>
</dbReference>
<dbReference type="PANTHER" id="PTHR42815:SF2">
    <property type="entry name" value="FAD-BINDING, PUTATIVE (AFU_ORTHOLOGUE AFUA_6G07600)-RELATED"/>
    <property type="match status" value="1"/>
</dbReference>
<sequence length="213" mass="23267">MDAARHPASDVAFSPRVKAVQARKGSRASYARMEQGHGWRTEVDDDLRAFLAERDSAFLATASADGQPYVQHRGGPAGFIRVLDAHTLAFAEFDGNRQFITQGNLEENPRAQLFLIDHATRRRVKVWGRARVVEGDAALLDRLMPQGYAARATGVLVFEVSAWDANCPKHIPLKFDAADVQAALEARDTRIAALEAELLALQAGAPKSNRPPG</sequence>
<dbReference type="InterPro" id="IPR011576">
    <property type="entry name" value="Pyridox_Oxase_N"/>
</dbReference>
<dbReference type="RefSeq" id="WP_394488081.1">
    <property type="nucleotide sequence ID" value="NZ_JBIGIA010000007.1"/>
</dbReference>
<gene>
    <name evidence="2" type="ORF">ACG00X_10425</name>
</gene>
<dbReference type="Gene3D" id="2.30.110.10">
    <property type="entry name" value="Electron Transport, Fmn-binding Protein, Chain A"/>
    <property type="match status" value="1"/>
</dbReference>
<dbReference type="EMBL" id="JBIGIA010000007">
    <property type="protein sequence ID" value="MFG6457245.1"/>
    <property type="molecule type" value="Genomic_DNA"/>
</dbReference>
<name>A0ABW7G5Q1_9BURK</name>
<proteinExistence type="predicted"/>
<dbReference type="PANTHER" id="PTHR42815">
    <property type="entry name" value="FAD-BINDING, PUTATIVE (AFU_ORTHOLOGUE AFUA_6G07600)-RELATED"/>
    <property type="match status" value="1"/>
</dbReference>
<keyword evidence="3" id="KW-1185">Reference proteome</keyword>
<organism evidence="2 3">
    <name type="scientific">Pelomonas nitida</name>
    <dbReference type="NCBI Taxonomy" id="3299027"/>
    <lineage>
        <taxon>Bacteria</taxon>
        <taxon>Pseudomonadati</taxon>
        <taxon>Pseudomonadota</taxon>
        <taxon>Betaproteobacteria</taxon>
        <taxon>Burkholderiales</taxon>
        <taxon>Sphaerotilaceae</taxon>
        <taxon>Roseateles</taxon>
    </lineage>
</organism>
<dbReference type="Proteomes" id="UP001606305">
    <property type="component" value="Unassembled WGS sequence"/>
</dbReference>
<reference evidence="2 3" key="1">
    <citation type="submission" date="2024-09" db="EMBL/GenBank/DDBJ databases">
        <title>Novel species of the genus Pelomonas and Roseateles isolated from streams.</title>
        <authorList>
            <person name="Lu H."/>
        </authorList>
    </citation>
    <scope>NUCLEOTIDE SEQUENCE [LARGE SCALE GENOMIC DNA]</scope>
    <source>
        <strain evidence="2 3">BYS96W</strain>
    </source>
</reference>
<accession>A0ABW7G5Q1</accession>
<comment type="caution">
    <text evidence="2">The sequence shown here is derived from an EMBL/GenBank/DDBJ whole genome shotgun (WGS) entry which is preliminary data.</text>
</comment>
<dbReference type="Pfam" id="PF01243">
    <property type="entry name" value="PNPOx_N"/>
    <property type="match status" value="1"/>
</dbReference>
<dbReference type="InterPro" id="IPR012349">
    <property type="entry name" value="Split_barrel_FMN-bd"/>
</dbReference>
<evidence type="ECO:0000259" key="1">
    <source>
        <dbReference type="Pfam" id="PF01243"/>
    </source>
</evidence>
<protein>
    <submittedName>
        <fullName evidence="2">Pyridoxamine 5'-phosphate oxidase family protein</fullName>
    </submittedName>
</protein>
<evidence type="ECO:0000313" key="2">
    <source>
        <dbReference type="EMBL" id="MFG6457245.1"/>
    </source>
</evidence>